<dbReference type="Proteomes" id="UP000276133">
    <property type="component" value="Unassembled WGS sequence"/>
</dbReference>
<keyword evidence="2" id="KW-1185">Reference proteome</keyword>
<evidence type="ECO:0000313" key="1">
    <source>
        <dbReference type="EMBL" id="RNA15015.1"/>
    </source>
</evidence>
<organism evidence="1 2">
    <name type="scientific">Brachionus plicatilis</name>
    <name type="common">Marine rotifer</name>
    <name type="synonym">Brachionus muelleri</name>
    <dbReference type="NCBI Taxonomy" id="10195"/>
    <lineage>
        <taxon>Eukaryota</taxon>
        <taxon>Metazoa</taxon>
        <taxon>Spiralia</taxon>
        <taxon>Gnathifera</taxon>
        <taxon>Rotifera</taxon>
        <taxon>Eurotatoria</taxon>
        <taxon>Monogononta</taxon>
        <taxon>Pseudotrocha</taxon>
        <taxon>Ploima</taxon>
        <taxon>Brachionidae</taxon>
        <taxon>Brachionus</taxon>
    </lineage>
</organism>
<gene>
    <name evidence="1" type="ORF">BpHYR1_009660</name>
</gene>
<sequence>MAPTFRAQPYPSAKTFSRLHNHLLSYINQHVLITNKKPDDSRLACTCSFDLYFFILGQGHYHIFYIKIKDSKRKFYFIKN</sequence>
<proteinExistence type="predicted"/>
<dbReference type="EMBL" id="REGN01005059">
    <property type="protein sequence ID" value="RNA15015.1"/>
    <property type="molecule type" value="Genomic_DNA"/>
</dbReference>
<dbReference type="AlphaFoldDB" id="A0A3M7QVP4"/>
<accession>A0A3M7QVP4</accession>
<comment type="caution">
    <text evidence="1">The sequence shown here is derived from an EMBL/GenBank/DDBJ whole genome shotgun (WGS) entry which is preliminary data.</text>
</comment>
<name>A0A3M7QVP4_BRAPC</name>
<protein>
    <submittedName>
        <fullName evidence="1">Uncharacterized protein</fullName>
    </submittedName>
</protein>
<reference evidence="1 2" key="1">
    <citation type="journal article" date="2018" name="Sci. Rep.">
        <title>Genomic signatures of local adaptation to the degree of environmental predictability in rotifers.</title>
        <authorList>
            <person name="Franch-Gras L."/>
            <person name="Hahn C."/>
            <person name="Garcia-Roger E.M."/>
            <person name="Carmona M.J."/>
            <person name="Serra M."/>
            <person name="Gomez A."/>
        </authorList>
    </citation>
    <scope>NUCLEOTIDE SEQUENCE [LARGE SCALE GENOMIC DNA]</scope>
    <source>
        <strain evidence="1">HYR1</strain>
    </source>
</reference>
<evidence type="ECO:0000313" key="2">
    <source>
        <dbReference type="Proteomes" id="UP000276133"/>
    </source>
</evidence>